<proteinExistence type="predicted"/>
<dbReference type="Proteomes" id="UP000001404">
    <property type="component" value="Chromosome"/>
</dbReference>
<name>D2PIZ8_SACI9</name>
<dbReference type="HOGENOM" id="CLU_1943735_0_0_2"/>
<keyword evidence="1" id="KW-0812">Transmembrane</keyword>
<keyword evidence="1" id="KW-0472">Membrane</keyword>
<dbReference type="EMBL" id="CP001731">
    <property type="protein sequence ID" value="ADB86751.1"/>
    <property type="molecule type" value="Genomic_DNA"/>
</dbReference>
<dbReference type="KEGG" id="sii:LD85_1067"/>
<feature type="transmembrane region" description="Helical" evidence="1">
    <location>
        <begin position="53"/>
        <end position="71"/>
    </location>
</feature>
<evidence type="ECO:0000256" key="1">
    <source>
        <dbReference type="SAM" id="Phobius"/>
    </source>
</evidence>
<reference evidence="3" key="1">
    <citation type="journal article" date="2009" name="Proc. Natl. Acad. Sci. U.S.A.">
        <title>Biogeography of the Sulfolobus islandicus pan-genome.</title>
        <authorList>
            <person name="Reno M.L."/>
            <person name="Held N.L."/>
            <person name="Fields C.J."/>
            <person name="Burke P.V."/>
            <person name="Whitaker R.J."/>
        </authorList>
    </citation>
    <scope>NUCLEOTIDE SEQUENCE [LARGE SCALE GENOMIC DNA]</scope>
    <source>
        <strain evidence="3">L.D.8.5 / Lassen #2</strain>
    </source>
</reference>
<organism evidence="2 3">
    <name type="scientific">Saccharolobus islandicus (strain L.D.8.5 / Lassen #2)</name>
    <name type="common">Sulfolobus islandicus</name>
    <dbReference type="NCBI Taxonomy" id="425944"/>
    <lineage>
        <taxon>Archaea</taxon>
        <taxon>Thermoproteota</taxon>
        <taxon>Thermoprotei</taxon>
        <taxon>Sulfolobales</taxon>
        <taxon>Sulfolobaceae</taxon>
        <taxon>Saccharolobus</taxon>
    </lineage>
</organism>
<dbReference type="AlphaFoldDB" id="D2PIZ8"/>
<evidence type="ECO:0000313" key="2">
    <source>
        <dbReference type="EMBL" id="ADB86751.1"/>
    </source>
</evidence>
<gene>
    <name evidence="2" type="ordered locus">LD85_1067</name>
</gene>
<sequence>MHLFTFSKILIMKAPLMLRIHTKRGDKLFLYIQIIFWLAYVLVDVGIFLNKILLFGVLAAALGTISIILAVKSYSYLNLRITPERVEVGRLKIPLDRVREIRVLRSNDSTADLSIVYEGGEKAIKEVKNWEEVLETFQRYKESVI</sequence>
<accession>D2PIZ8</accession>
<feature type="transmembrane region" description="Helical" evidence="1">
    <location>
        <begin position="28"/>
        <end position="47"/>
    </location>
</feature>
<keyword evidence="1" id="KW-1133">Transmembrane helix</keyword>
<protein>
    <submittedName>
        <fullName evidence="2">Uncharacterized protein</fullName>
    </submittedName>
</protein>
<evidence type="ECO:0000313" key="3">
    <source>
        <dbReference type="Proteomes" id="UP000001404"/>
    </source>
</evidence>